<accession>A0AAP2WAL1</accession>
<dbReference type="InterPro" id="IPR001789">
    <property type="entry name" value="Sig_transdc_resp-reg_receiver"/>
</dbReference>
<keyword evidence="15" id="KW-1185">Reference proteome</keyword>
<feature type="modified residue" description="4-aspartylphosphate" evidence="10">
    <location>
        <position position="1237"/>
    </location>
</feature>
<dbReference type="PRINTS" id="PR00344">
    <property type="entry name" value="BCTRLSENSOR"/>
</dbReference>
<keyword evidence="5 10" id="KW-0597">Phosphoprotein</keyword>
<evidence type="ECO:0000256" key="2">
    <source>
        <dbReference type="ARBA" id="ARBA00006402"/>
    </source>
</evidence>
<dbReference type="FunFam" id="3.30.565.10:FF:000010">
    <property type="entry name" value="Sensor histidine kinase RcsC"/>
    <property type="match status" value="1"/>
</dbReference>
<dbReference type="InterPro" id="IPR036097">
    <property type="entry name" value="HisK_dim/P_sf"/>
</dbReference>
<proteinExistence type="inferred from homology"/>
<dbReference type="Pfam" id="PF02518">
    <property type="entry name" value="HATPase_c"/>
    <property type="match status" value="1"/>
</dbReference>
<evidence type="ECO:0000256" key="6">
    <source>
        <dbReference type="ARBA" id="ARBA00022777"/>
    </source>
</evidence>
<evidence type="ECO:0000256" key="9">
    <source>
        <dbReference type="ARBA" id="ARBA00074306"/>
    </source>
</evidence>
<sequence>MKKRTIYRLFIIPLLVILLVQAVVSLGTVIFGGTTSLLDQYLVSIQDRTVENRQILLENNMIQQWSNVSEEMETIENGLGEILSSRGASISEFLNSSEMKEELLHKMLSSCLYMLRKNSVTGTFIILANGRDSLSAQECQGVYFHDADPMTNPGDYSDVLMKRGSSRFSHELNVPLDSYWTTDFAFGAAGEKEADSFFYEPFMEAEENPQLGYKNLCYWSRPFYLEGDWKNGGSEVITYSVPLIHDDGTVYGIMGIDISTKYLQDLMPYSELSQYSSYLLAERTEDGSYIPLVSTGTIVSLGDEKPESISLEETKYDGLYAIGSDDEKLYASAREMHLYNTNAPFSERVWVLAGVMEESGLFGIGSAVLRNLSMAILLSLVFGFVGTVLIVGFVTKPIRSLAECIRGSSEHQLKSFKESNIVEVDELYEVVSDLTEKQREAEYRLMEEKERYLIALKSSTDLLFSYDIRQDTIDVSNFAMEKKSGQAEFHLENLKERLNSGWIYREDLEKFLQILENPDDSVFLVFRGRFFEQDVDYEWMELNGKVISDANGEKTKIIGSLKNIHEQKVRELMRLESARRDRVTGLYERSVGEDIIQLEFEKGKTGCLVLLDFDHFRELNERYGMVFGNAVLEETGRQILLMKKEVQKRDEMDKKRITALRMGGDEILIWFSEIRPETAQVFLKELASRIDEIYDGRRFPLSFSAGISKRKEGEEFKDCLYEAGRALAAVKAGVRRGMAIFDELSADEIKEERREINEIAALPYSDARNMVSLVFTFFDKGGDISNILPVLLVKLGHFYGASDIVLTLVDMDFCTSYVKYQWHDVQGDRQSTGVRRFSRQEFEALTGFLSGGSREFGEENVLSREECRFFGLASGKNGICVPMYDSGNYIGAMAYVCREIQPLWAEKDRNDLQEITKIIETNINRERYDMASRAKSDFLSRMSHEIRTPMNAIIGMTDIARHEVKQPERLEECLDKIDRSSKFLLSLINDILDMSKIESGKMKLDIRAFDMEELLESVAGLIEPQAETKRIQFVRRVSLTHKWLMGDSLHLSQVLVNLLGNAVKFTPEGGTVTLTVEQEEDRGNSTGIRFSVKDTGIGIERENFKRIFNAFEQAGDDTTKEYGGTGLGLAISSSLIRMMGGNISLNSRPGEGSNFYFKICLKTGQEEARDPEKENIDNVSCEGKRLLLVEDNELNMEIAKVLLEMNGFLVETAENGKIAVERFSGHDEGYYDAVLMDIRMPVMDGLEAARVIRRLERPDAGTVPIIAMTANAFDEDMKKSIESGMNGHLAKPIDIDELIRTLKKVMK</sequence>
<dbReference type="PROSITE" id="PS50109">
    <property type="entry name" value="HIS_KIN"/>
    <property type="match status" value="1"/>
</dbReference>
<comment type="catalytic activity">
    <reaction evidence="1">
        <text>ATP + protein L-histidine = ADP + protein N-phospho-L-histidine.</text>
        <dbReference type="EC" id="2.7.13.3"/>
    </reaction>
</comment>
<dbReference type="PANTHER" id="PTHR45339">
    <property type="entry name" value="HYBRID SIGNAL TRANSDUCTION HISTIDINE KINASE J"/>
    <property type="match status" value="1"/>
</dbReference>
<dbReference type="InterPro" id="IPR003594">
    <property type="entry name" value="HATPase_dom"/>
</dbReference>
<evidence type="ECO:0000256" key="3">
    <source>
        <dbReference type="ARBA" id="ARBA00012438"/>
    </source>
</evidence>
<dbReference type="SMART" id="SM00387">
    <property type="entry name" value="HATPase_c"/>
    <property type="match status" value="1"/>
</dbReference>
<comment type="similarity">
    <text evidence="2">In the N-terminal section; belongs to the phytochrome family.</text>
</comment>
<evidence type="ECO:0000256" key="7">
    <source>
        <dbReference type="ARBA" id="ARBA00023012"/>
    </source>
</evidence>
<dbReference type="PANTHER" id="PTHR45339:SF1">
    <property type="entry name" value="HYBRID SIGNAL TRANSDUCTION HISTIDINE KINASE J"/>
    <property type="match status" value="1"/>
</dbReference>
<dbReference type="Gene3D" id="3.30.70.270">
    <property type="match status" value="1"/>
</dbReference>
<dbReference type="NCBIfam" id="TIGR00254">
    <property type="entry name" value="GGDEF"/>
    <property type="match status" value="1"/>
</dbReference>
<evidence type="ECO:0000256" key="1">
    <source>
        <dbReference type="ARBA" id="ARBA00000085"/>
    </source>
</evidence>
<keyword evidence="14" id="KW-0547">Nucleotide-binding</keyword>
<dbReference type="RefSeq" id="WP_231063376.1">
    <property type="nucleotide sequence ID" value="NZ_JAJNOR010000009.1"/>
</dbReference>
<keyword evidence="6" id="KW-0808">Transferase</keyword>
<evidence type="ECO:0000259" key="11">
    <source>
        <dbReference type="PROSITE" id="PS50109"/>
    </source>
</evidence>
<dbReference type="SUPFAM" id="SSF55073">
    <property type="entry name" value="Nucleotide cyclase"/>
    <property type="match status" value="1"/>
</dbReference>
<dbReference type="InterPro" id="IPR011006">
    <property type="entry name" value="CheY-like_superfamily"/>
</dbReference>
<name>A0AAP2WAL1_9FIRM</name>
<evidence type="ECO:0000313" key="14">
    <source>
        <dbReference type="EMBL" id="MCD2493527.1"/>
    </source>
</evidence>
<dbReference type="EMBL" id="JAJNOR010000009">
    <property type="protein sequence ID" value="MCD2493527.1"/>
    <property type="molecule type" value="Genomic_DNA"/>
</dbReference>
<dbReference type="CDD" id="cd18773">
    <property type="entry name" value="PDC1_HK_sensor"/>
    <property type="match status" value="1"/>
</dbReference>
<gene>
    <name evidence="14" type="ORF">LQE92_12970</name>
</gene>
<dbReference type="InterPro" id="IPR003661">
    <property type="entry name" value="HisK_dim/P_dom"/>
</dbReference>
<protein>
    <recommendedName>
        <fullName evidence="9">Circadian input-output histidine kinase CikA</fullName>
        <ecNumber evidence="3">2.7.13.3</ecNumber>
    </recommendedName>
    <alternativeName>
        <fullName evidence="4">Stage 0 sporulation protein A homolog</fullName>
    </alternativeName>
</protein>
<dbReference type="InterPro" id="IPR005467">
    <property type="entry name" value="His_kinase_dom"/>
</dbReference>
<evidence type="ECO:0000256" key="5">
    <source>
        <dbReference type="ARBA" id="ARBA00022553"/>
    </source>
</evidence>
<dbReference type="Pfam" id="PF00512">
    <property type="entry name" value="HisKA"/>
    <property type="match status" value="1"/>
</dbReference>
<feature type="domain" description="GGDEF" evidence="13">
    <location>
        <begin position="604"/>
        <end position="743"/>
    </location>
</feature>
<keyword evidence="6" id="KW-0418">Kinase</keyword>
<reference evidence="14 15" key="1">
    <citation type="submission" date="2021-11" db="EMBL/GenBank/DDBJ databases">
        <title>Lacrimispora sp. nov. NSJ-141 isolated from human feces.</title>
        <authorList>
            <person name="Abdugheni R."/>
        </authorList>
    </citation>
    <scope>NUCLEOTIDE SEQUENCE [LARGE SCALE GENOMIC DNA]</scope>
    <source>
        <strain evidence="14 15">NSJ-141</strain>
    </source>
</reference>
<dbReference type="InterPro" id="IPR000160">
    <property type="entry name" value="GGDEF_dom"/>
</dbReference>
<dbReference type="SUPFAM" id="SSF55874">
    <property type="entry name" value="ATPase domain of HSP90 chaperone/DNA topoisomerase II/histidine kinase"/>
    <property type="match status" value="1"/>
</dbReference>
<keyword evidence="7" id="KW-0902">Two-component regulatory system</keyword>
<feature type="domain" description="Histidine kinase" evidence="11">
    <location>
        <begin position="941"/>
        <end position="1163"/>
    </location>
</feature>
<evidence type="ECO:0000259" key="12">
    <source>
        <dbReference type="PROSITE" id="PS50110"/>
    </source>
</evidence>
<keyword evidence="14" id="KW-0067">ATP-binding</keyword>
<dbReference type="InterPro" id="IPR036890">
    <property type="entry name" value="HATPase_C_sf"/>
</dbReference>
<evidence type="ECO:0000259" key="13">
    <source>
        <dbReference type="PROSITE" id="PS50887"/>
    </source>
</evidence>
<dbReference type="PROSITE" id="PS50110">
    <property type="entry name" value="RESPONSE_REGULATORY"/>
    <property type="match status" value="1"/>
</dbReference>
<organism evidence="14 15">
    <name type="scientific">Lientehia hominis</name>
    <dbReference type="NCBI Taxonomy" id="2897778"/>
    <lineage>
        <taxon>Bacteria</taxon>
        <taxon>Bacillati</taxon>
        <taxon>Bacillota</taxon>
        <taxon>Clostridia</taxon>
        <taxon>Lachnospirales</taxon>
        <taxon>Lachnospiraceae</taxon>
        <taxon>Lientehia</taxon>
    </lineage>
</organism>
<dbReference type="Proteomes" id="UP001299265">
    <property type="component" value="Unassembled WGS sequence"/>
</dbReference>
<dbReference type="InterPro" id="IPR029787">
    <property type="entry name" value="Nucleotide_cyclase"/>
</dbReference>
<dbReference type="GO" id="GO:0005524">
    <property type="term" value="F:ATP binding"/>
    <property type="evidence" value="ECO:0007669"/>
    <property type="project" value="UniProtKB-KW"/>
</dbReference>
<dbReference type="Gene3D" id="3.30.450.20">
    <property type="entry name" value="PAS domain"/>
    <property type="match status" value="2"/>
</dbReference>
<dbReference type="Pfam" id="PF00990">
    <property type="entry name" value="GGDEF"/>
    <property type="match status" value="1"/>
</dbReference>
<comment type="function">
    <text evidence="8">May play the central regulatory role in sporulation. It may be an element of the effector pathway responsible for the activation of sporulation genes in response to nutritional stress. Spo0A may act in concert with spo0H (a sigma factor) to control the expression of some genes that are critical to the sporulation process.</text>
</comment>
<dbReference type="Pfam" id="PF00072">
    <property type="entry name" value="Response_reg"/>
    <property type="match status" value="1"/>
</dbReference>
<dbReference type="Gene3D" id="3.40.50.2300">
    <property type="match status" value="1"/>
</dbReference>
<dbReference type="CDD" id="cd17546">
    <property type="entry name" value="REC_hyHK_CKI1_RcsC-like"/>
    <property type="match status" value="1"/>
</dbReference>
<evidence type="ECO:0000256" key="4">
    <source>
        <dbReference type="ARBA" id="ARBA00018672"/>
    </source>
</evidence>
<dbReference type="Gene3D" id="1.10.287.130">
    <property type="match status" value="1"/>
</dbReference>
<dbReference type="SMART" id="SM00448">
    <property type="entry name" value="REC"/>
    <property type="match status" value="1"/>
</dbReference>
<evidence type="ECO:0000256" key="10">
    <source>
        <dbReference type="PROSITE-ProRule" id="PRU00169"/>
    </source>
</evidence>
<comment type="caution">
    <text evidence="14">The sequence shown here is derived from an EMBL/GenBank/DDBJ whole genome shotgun (WGS) entry which is preliminary data.</text>
</comment>
<dbReference type="InterPro" id="IPR004358">
    <property type="entry name" value="Sig_transdc_His_kin-like_C"/>
</dbReference>
<dbReference type="PROSITE" id="PS50887">
    <property type="entry name" value="GGDEF"/>
    <property type="match status" value="1"/>
</dbReference>
<dbReference type="GO" id="GO:0000155">
    <property type="term" value="F:phosphorelay sensor kinase activity"/>
    <property type="evidence" value="ECO:0007669"/>
    <property type="project" value="InterPro"/>
</dbReference>
<dbReference type="SUPFAM" id="SSF52172">
    <property type="entry name" value="CheY-like"/>
    <property type="match status" value="1"/>
</dbReference>
<dbReference type="CDD" id="cd00082">
    <property type="entry name" value="HisKA"/>
    <property type="match status" value="1"/>
</dbReference>
<evidence type="ECO:0000313" key="15">
    <source>
        <dbReference type="Proteomes" id="UP001299265"/>
    </source>
</evidence>
<evidence type="ECO:0000256" key="8">
    <source>
        <dbReference type="ARBA" id="ARBA00024867"/>
    </source>
</evidence>
<dbReference type="Gene3D" id="3.30.565.10">
    <property type="entry name" value="Histidine kinase-like ATPase, C-terminal domain"/>
    <property type="match status" value="1"/>
</dbReference>
<dbReference type="CDD" id="cd01949">
    <property type="entry name" value="GGDEF"/>
    <property type="match status" value="1"/>
</dbReference>
<dbReference type="EC" id="2.7.13.3" evidence="3"/>
<dbReference type="SMART" id="SM00267">
    <property type="entry name" value="GGDEF"/>
    <property type="match status" value="1"/>
</dbReference>
<feature type="domain" description="Response regulatory" evidence="12">
    <location>
        <begin position="1185"/>
        <end position="1306"/>
    </location>
</feature>
<dbReference type="CDD" id="cd16922">
    <property type="entry name" value="HATPase_EvgS-ArcB-TorS-like"/>
    <property type="match status" value="1"/>
</dbReference>
<dbReference type="InterPro" id="IPR043128">
    <property type="entry name" value="Rev_trsase/Diguanyl_cyclase"/>
</dbReference>
<dbReference type="SMART" id="SM00388">
    <property type="entry name" value="HisKA"/>
    <property type="match status" value="1"/>
</dbReference>
<dbReference type="SUPFAM" id="SSF47384">
    <property type="entry name" value="Homodimeric domain of signal transducing histidine kinase"/>
    <property type="match status" value="1"/>
</dbReference>